<reference evidence="2" key="1">
    <citation type="submission" date="2020-03" db="EMBL/GenBank/DDBJ databases">
        <title>A high-quality chromosome-level genome assembly of a woody plant with both climbing and erect habits, Rhamnella rubrinervis.</title>
        <authorList>
            <person name="Lu Z."/>
            <person name="Yang Y."/>
            <person name="Zhu X."/>
            <person name="Sun Y."/>
        </authorList>
    </citation>
    <scope>NUCLEOTIDE SEQUENCE</scope>
    <source>
        <strain evidence="2">BYM</strain>
        <tissue evidence="2">Leaf</tissue>
    </source>
</reference>
<gene>
    <name evidence="2" type="ORF">FNV43_RR09763</name>
</gene>
<name>A0A8K0HBV9_9ROSA</name>
<dbReference type="PANTHER" id="PTHR46100:SF2">
    <property type="entry name" value="OS05G0453700 PROTEIN"/>
    <property type="match status" value="1"/>
</dbReference>
<protein>
    <recommendedName>
        <fullName evidence="1">UspA domain-containing protein</fullName>
    </recommendedName>
</protein>
<organism evidence="2 3">
    <name type="scientific">Rhamnella rubrinervis</name>
    <dbReference type="NCBI Taxonomy" id="2594499"/>
    <lineage>
        <taxon>Eukaryota</taxon>
        <taxon>Viridiplantae</taxon>
        <taxon>Streptophyta</taxon>
        <taxon>Embryophyta</taxon>
        <taxon>Tracheophyta</taxon>
        <taxon>Spermatophyta</taxon>
        <taxon>Magnoliopsida</taxon>
        <taxon>eudicotyledons</taxon>
        <taxon>Gunneridae</taxon>
        <taxon>Pentapetalae</taxon>
        <taxon>rosids</taxon>
        <taxon>fabids</taxon>
        <taxon>Rosales</taxon>
        <taxon>Rhamnaceae</taxon>
        <taxon>rhamnoid group</taxon>
        <taxon>Rhamneae</taxon>
        <taxon>Rhamnella</taxon>
    </lineage>
</organism>
<dbReference type="FunFam" id="3.40.50.620:FF:000206">
    <property type="entry name" value="Universal stress protein family protein"/>
    <property type="match status" value="1"/>
</dbReference>
<dbReference type="PRINTS" id="PR01438">
    <property type="entry name" value="UNVRSLSTRESS"/>
</dbReference>
<dbReference type="OrthoDB" id="843225at2759"/>
<evidence type="ECO:0000313" key="3">
    <source>
        <dbReference type="Proteomes" id="UP000796880"/>
    </source>
</evidence>
<dbReference type="InterPro" id="IPR006015">
    <property type="entry name" value="Universal_stress_UspA"/>
</dbReference>
<dbReference type="Proteomes" id="UP000796880">
    <property type="component" value="Unassembled WGS sequence"/>
</dbReference>
<dbReference type="InterPro" id="IPR014729">
    <property type="entry name" value="Rossmann-like_a/b/a_fold"/>
</dbReference>
<sequence>MVKDRRIGVAMDFSKSSKNALKWAIDNLADKGDTLHIIHINPNSIDESRNLLWAKSGSPLIPLTEFRQPEIMKQYGVQTDVEVLDMLDTGSRQKEVAVVTKLYWGDAREKLLEAIEDLKLDSIVMGSRGLGTIKRILLGSVSNHVITHASCPVTIVKDTSFQQQH</sequence>
<proteinExistence type="predicted"/>
<dbReference type="Pfam" id="PF00582">
    <property type="entry name" value="Usp"/>
    <property type="match status" value="1"/>
</dbReference>
<keyword evidence="3" id="KW-1185">Reference proteome</keyword>
<dbReference type="Gene3D" id="3.40.50.620">
    <property type="entry name" value="HUPs"/>
    <property type="match status" value="1"/>
</dbReference>
<evidence type="ECO:0000313" key="2">
    <source>
        <dbReference type="EMBL" id="KAF3449039.1"/>
    </source>
</evidence>
<accession>A0A8K0HBV9</accession>
<feature type="domain" description="UspA" evidence="1">
    <location>
        <begin position="5"/>
        <end position="157"/>
    </location>
</feature>
<comment type="caution">
    <text evidence="2">The sequence shown here is derived from an EMBL/GenBank/DDBJ whole genome shotgun (WGS) entry which is preliminary data.</text>
</comment>
<dbReference type="InterPro" id="IPR006016">
    <property type="entry name" value="UspA"/>
</dbReference>
<dbReference type="CDD" id="cd23659">
    <property type="entry name" value="USP_At3g01520-like"/>
    <property type="match status" value="1"/>
</dbReference>
<dbReference type="PANTHER" id="PTHR46100">
    <property type="entry name" value="IMP2'P"/>
    <property type="match status" value="1"/>
</dbReference>
<dbReference type="SUPFAM" id="SSF52402">
    <property type="entry name" value="Adenine nucleotide alpha hydrolases-like"/>
    <property type="match status" value="1"/>
</dbReference>
<dbReference type="AlphaFoldDB" id="A0A8K0HBV9"/>
<dbReference type="EMBL" id="VOIH02000004">
    <property type="protein sequence ID" value="KAF3449039.1"/>
    <property type="molecule type" value="Genomic_DNA"/>
</dbReference>
<evidence type="ECO:0000259" key="1">
    <source>
        <dbReference type="Pfam" id="PF00582"/>
    </source>
</evidence>